<gene>
    <name evidence="3" type="primary">LOC130494741</name>
</gene>
<dbReference type="RefSeq" id="XP_056850260.1">
    <property type="nucleotide sequence ID" value="XM_056994280.1"/>
</dbReference>
<evidence type="ECO:0000313" key="3">
    <source>
        <dbReference type="RefSeq" id="XP_056850260.1"/>
    </source>
</evidence>
<reference evidence="3" key="2">
    <citation type="submission" date="2025-08" db="UniProtKB">
        <authorList>
            <consortium name="RefSeq"/>
        </authorList>
    </citation>
    <scope>IDENTIFICATION</scope>
    <source>
        <tissue evidence="3">Leaf</tissue>
    </source>
</reference>
<dbReference type="SUPFAM" id="SSF52058">
    <property type="entry name" value="L domain-like"/>
    <property type="match status" value="1"/>
</dbReference>
<dbReference type="InterPro" id="IPR032675">
    <property type="entry name" value="LRR_dom_sf"/>
</dbReference>
<feature type="region of interest" description="Disordered" evidence="1">
    <location>
        <begin position="365"/>
        <end position="385"/>
    </location>
</feature>
<dbReference type="OrthoDB" id="1110148at2759"/>
<evidence type="ECO:0000313" key="2">
    <source>
        <dbReference type="Proteomes" id="UP000504610"/>
    </source>
</evidence>
<dbReference type="KEGG" id="rsz:130494741"/>
<dbReference type="Proteomes" id="UP000504610">
    <property type="component" value="Chromosome 9"/>
</dbReference>
<accession>A0A9W3CFD2</accession>
<name>A0A9W3CFD2_RAPSA</name>
<proteinExistence type="predicted"/>
<dbReference type="Gene3D" id="3.80.10.10">
    <property type="entry name" value="Ribonuclease Inhibitor"/>
    <property type="match status" value="1"/>
</dbReference>
<feature type="region of interest" description="Disordered" evidence="1">
    <location>
        <begin position="325"/>
        <end position="349"/>
    </location>
</feature>
<sequence length="385" mass="44194">MHLQKLELWWMDDCVNLQVIPDHLNLASLGIVEMNGCSKLRKFLFISTTSPRLSICGDSFRQRPPSSDCIKDLHQLEQLSLDGCRRLASLPELPGSIKSLNAEDCESLETVFCPLNSSPNAVLDFTNCFKLGQQARREIIHRSLSCEWVILPGKKVPAKFDHRARGSSLTIRIPYGNNPLSAVSILKLCVVVSPNHQISKKSRHSEYLVCRCISKGDLDPVVEEFCVSYVSRYRSEHLLIFHPRLPFIFPSEVSRETVFEFSSKSHEFDVIECGAKVFEDKSIQGSYESGSDQVSEDHIDYLTDGRYESCEDDINSLIDESLELNPANPLQATPYESSEEREWSEDEYELSEQYRQSRRQFRAQCRRRSESQRTIEEFEKKKIPK</sequence>
<protein>
    <submittedName>
        <fullName evidence="3">Disease resistance protein RML1B-like</fullName>
    </submittedName>
</protein>
<keyword evidence="2" id="KW-1185">Reference proteome</keyword>
<organism evidence="2 3">
    <name type="scientific">Raphanus sativus</name>
    <name type="common">Radish</name>
    <name type="synonym">Raphanus raphanistrum var. sativus</name>
    <dbReference type="NCBI Taxonomy" id="3726"/>
    <lineage>
        <taxon>Eukaryota</taxon>
        <taxon>Viridiplantae</taxon>
        <taxon>Streptophyta</taxon>
        <taxon>Embryophyta</taxon>
        <taxon>Tracheophyta</taxon>
        <taxon>Spermatophyta</taxon>
        <taxon>Magnoliopsida</taxon>
        <taxon>eudicotyledons</taxon>
        <taxon>Gunneridae</taxon>
        <taxon>Pentapetalae</taxon>
        <taxon>rosids</taxon>
        <taxon>malvids</taxon>
        <taxon>Brassicales</taxon>
        <taxon>Brassicaceae</taxon>
        <taxon>Brassiceae</taxon>
        <taxon>Raphanus</taxon>
    </lineage>
</organism>
<feature type="compositionally biased region" description="Basic and acidic residues" evidence="1">
    <location>
        <begin position="367"/>
        <end position="385"/>
    </location>
</feature>
<evidence type="ECO:0000256" key="1">
    <source>
        <dbReference type="SAM" id="MobiDB-lite"/>
    </source>
</evidence>
<feature type="compositionally biased region" description="Acidic residues" evidence="1">
    <location>
        <begin position="337"/>
        <end position="349"/>
    </location>
</feature>
<dbReference type="AlphaFoldDB" id="A0A9W3CFD2"/>
<reference evidence="2" key="1">
    <citation type="journal article" date="2019" name="Database">
        <title>The radish genome database (RadishGD): an integrated information resource for radish genomics.</title>
        <authorList>
            <person name="Yu H.J."/>
            <person name="Baek S."/>
            <person name="Lee Y.J."/>
            <person name="Cho A."/>
            <person name="Mun J.H."/>
        </authorList>
    </citation>
    <scope>NUCLEOTIDE SEQUENCE [LARGE SCALE GENOMIC DNA]</scope>
    <source>
        <strain evidence="2">cv. WK10039</strain>
    </source>
</reference>
<dbReference type="GeneID" id="130494741"/>